<organism evidence="3 4">
    <name type="scientific">Arthrobacter wenxiniae</name>
    <dbReference type="NCBI Taxonomy" id="2713570"/>
    <lineage>
        <taxon>Bacteria</taxon>
        <taxon>Bacillati</taxon>
        <taxon>Actinomycetota</taxon>
        <taxon>Actinomycetes</taxon>
        <taxon>Micrococcales</taxon>
        <taxon>Micrococcaceae</taxon>
        <taxon>Arthrobacter</taxon>
    </lineage>
</organism>
<dbReference type="PANTHER" id="PTHR23355">
    <property type="entry name" value="RIBONUCLEASE"/>
    <property type="match status" value="1"/>
</dbReference>
<feature type="domain" description="RNB" evidence="2">
    <location>
        <begin position="45"/>
        <end position="366"/>
    </location>
</feature>
<evidence type="ECO:0000259" key="2">
    <source>
        <dbReference type="SMART" id="SM00955"/>
    </source>
</evidence>
<dbReference type="SUPFAM" id="SSF50249">
    <property type="entry name" value="Nucleic acid-binding proteins"/>
    <property type="match status" value="1"/>
</dbReference>
<dbReference type="InterPro" id="IPR001900">
    <property type="entry name" value="RNase_II/R"/>
</dbReference>
<evidence type="ECO:0000256" key="1">
    <source>
        <dbReference type="SAM" id="MobiDB-lite"/>
    </source>
</evidence>
<protein>
    <submittedName>
        <fullName evidence="3">RNB domain-containing ribonuclease</fullName>
    </submittedName>
</protein>
<feature type="compositionally biased region" description="Basic and acidic residues" evidence="1">
    <location>
        <begin position="500"/>
        <end position="520"/>
    </location>
</feature>
<evidence type="ECO:0000313" key="4">
    <source>
        <dbReference type="Proteomes" id="UP000543556"/>
    </source>
</evidence>
<dbReference type="InterPro" id="IPR050180">
    <property type="entry name" value="RNR_Ribonuclease"/>
</dbReference>
<dbReference type="AlphaFoldDB" id="A0A7Y7IH02"/>
<dbReference type="GO" id="GO:0006402">
    <property type="term" value="P:mRNA catabolic process"/>
    <property type="evidence" value="ECO:0007669"/>
    <property type="project" value="TreeGrafter"/>
</dbReference>
<evidence type="ECO:0000313" key="3">
    <source>
        <dbReference type="EMBL" id="NVM95331.1"/>
    </source>
</evidence>
<gene>
    <name evidence="3" type="ORF">G6034_10475</name>
</gene>
<dbReference type="Proteomes" id="UP000543556">
    <property type="component" value="Unassembled WGS sequence"/>
</dbReference>
<name>A0A7Y7IH02_9MICC</name>
<comment type="caution">
    <text evidence="3">The sequence shown here is derived from an EMBL/GenBank/DDBJ whole genome shotgun (WGS) entry which is preliminary data.</text>
</comment>
<dbReference type="SMART" id="SM00955">
    <property type="entry name" value="RNB"/>
    <property type="match status" value="1"/>
</dbReference>
<accession>A0A7Y7IH02</accession>
<dbReference type="GO" id="GO:0004540">
    <property type="term" value="F:RNA nuclease activity"/>
    <property type="evidence" value="ECO:0007669"/>
    <property type="project" value="InterPro"/>
</dbReference>
<dbReference type="EMBL" id="JAAMFM010000013">
    <property type="protein sequence ID" value="NVM95331.1"/>
    <property type="molecule type" value="Genomic_DNA"/>
</dbReference>
<dbReference type="Pfam" id="PF18614">
    <property type="entry name" value="RNase_II_C_S1"/>
    <property type="match status" value="1"/>
</dbReference>
<feature type="compositionally biased region" description="Low complexity" evidence="1">
    <location>
        <begin position="487"/>
        <end position="496"/>
    </location>
</feature>
<dbReference type="InterPro" id="IPR012340">
    <property type="entry name" value="NA-bd_OB-fold"/>
</dbReference>
<keyword evidence="4" id="KW-1185">Reference proteome</keyword>
<dbReference type="GO" id="GO:0003723">
    <property type="term" value="F:RNA binding"/>
    <property type="evidence" value="ECO:0007669"/>
    <property type="project" value="InterPro"/>
</dbReference>
<dbReference type="InterPro" id="IPR040596">
    <property type="entry name" value="RNase_II_C_S1"/>
</dbReference>
<dbReference type="PANTHER" id="PTHR23355:SF9">
    <property type="entry name" value="DIS3-LIKE EXONUCLEASE 2"/>
    <property type="match status" value="1"/>
</dbReference>
<dbReference type="Pfam" id="PF00773">
    <property type="entry name" value="RNB"/>
    <property type="match status" value="1"/>
</dbReference>
<reference evidence="3 4" key="1">
    <citation type="submission" date="2020-02" db="EMBL/GenBank/DDBJ databases">
        <title>Genome sequence of strain AETb3-4.</title>
        <authorList>
            <person name="Gao J."/>
            <person name="Zhang X."/>
        </authorList>
    </citation>
    <scope>NUCLEOTIDE SEQUENCE [LARGE SCALE GENOMIC DNA]</scope>
    <source>
        <strain evidence="3 4">AETb3-4</strain>
    </source>
</reference>
<feature type="region of interest" description="Disordered" evidence="1">
    <location>
        <begin position="487"/>
        <end position="520"/>
    </location>
</feature>
<sequence length="520" mass="54652">MGSAAQQTLAAALAALSVEFKLPDGFSPDVVAEVEKVIAGHTLPDLDLTALPFITIDPPASQDLDQAMYLERRGSGYLVHYAIADVPSFVPAGGPLDSETRRRGQTIYTPGNRIPLHPVRLSEGAASLFANDPRSAFVWEIELAADGTQSSAHVRRAAVQSVAKLSYAEAQDMLDAGNAPAAFAGTLALLKEIGTKRIELERARGGASLNVPSQEVDFVDGRYVLQFRPALPIEDWNAQISLLTGMAAAQVMLEGKVGILRTMPAPDGDAVADYRMQTVALGKPWAEGVEYGAYLRTLDPSDPKQLALMHAASTLFRGAGYTPFNGTVPEEVTQAAVAAPYAHATAPLRRLVDRFVLAICAALCSGAEAPPWAVQALDELPDIMSASNQLASKVDRAAIDIVEAALLSHKVGTEFDAVVLAGPRQNGHATKAGAARSAIQIADPAVTGYCEGVLEPGTVVRVKLVTADIAKRTVQFVPAAKAPLLGPGATAAGDPLRAGGQRERLGSGAPDLDKLDPRRS</sequence>
<proteinExistence type="predicted"/>